<evidence type="ECO:0000256" key="5">
    <source>
        <dbReference type="ARBA" id="ARBA00022833"/>
    </source>
</evidence>
<reference evidence="12" key="1">
    <citation type="journal article" date="2019" name="Int. J. Syst. Evol. Microbiol.">
        <title>The Global Catalogue of Microorganisms (GCM) 10K type strain sequencing project: providing services to taxonomists for standard genome sequencing and annotation.</title>
        <authorList>
            <consortium name="The Broad Institute Genomics Platform"/>
            <consortium name="The Broad Institute Genome Sequencing Center for Infectious Disease"/>
            <person name="Wu L."/>
            <person name="Ma J."/>
        </authorList>
    </citation>
    <scope>NUCLEOTIDE SEQUENCE [LARGE SCALE GENOMIC DNA]</scope>
    <source>
        <strain evidence="12">CGMCC 4.7405</strain>
    </source>
</reference>
<dbReference type="EMBL" id="JBHRZI010000011">
    <property type="protein sequence ID" value="MFC3891755.1"/>
    <property type="molecule type" value="Genomic_DNA"/>
</dbReference>
<dbReference type="Pfam" id="PF07282">
    <property type="entry name" value="Cas12f1-like_TNB"/>
    <property type="match status" value="1"/>
</dbReference>
<keyword evidence="11" id="KW-0540">Nuclease</keyword>
<sequence length="457" mass="50635">MVVMIQAYKFALDPTAVQQDALRSHCGGQRYAFNWGLARIKANMNQRAAEQTYDIPDGQLTPAVSWSAYGLRRDWNQAKHQVAPWWRENSKEAYSSGLANLATALTNWRSSRAGDRRGPVTRFPRFKGRRGTVSCRFTTGALGLVESDRRRVKLPRIGAVRTCESTRKLARHVERGTARIRSATVSHLAGRWFCAFSVEITRPDPVPPPPDAVAGVDLGIKSLAVLSTGEVVPNPKHLEVAQRELRRLQRQAARRTGPDRRTGRTPSKRWRKIQARIARLHARVANARRDGLHKLTTRLVRRFGTIVLEDLNVSGMMRNRRLARHIAGVGMGELRRQIGYKAAWAGVRLVVADRWFPSSKTCSDCGAVKAKLPLRVRVYRCDECGFTLDRDLNAARNLAALADETAGGTSTASCAGTSNMPDGNPCQTHIAWATGIATGRPAPLSAGQRRRRKATTA</sequence>
<evidence type="ECO:0000313" key="11">
    <source>
        <dbReference type="EMBL" id="MFC3891755.1"/>
    </source>
</evidence>
<dbReference type="NCBIfam" id="TIGR01766">
    <property type="entry name" value="IS200/IS605 family accessory protein TnpB-like domain"/>
    <property type="match status" value="1"/>
</dbReference>
<dbReference type="PANTHER" id="PTHR30405:SF11">
    <property type="entry name" value="RNA-GUIDED DNA ENDONUCLEASE RV2885C-RELATED"/>
    <property type="match status" value="1"/>
</dbReference>
<keyword evidence="7" id="KW-0233">DNA recombination</keyword>
<dbReference type="Pfam" id="PF01385">
    <property type="entry name" value="OrfB_IS605"/>
    <property type="match status" value="1"/>
</dbReference>
<evidence type="ECO:0000256" key="1">
    <source>
        <dbReference type="ARBA" id="ARBA00008761"/>
    </source>
</evidence>
<feature type="domain" description="Transposase putative helix-turn-helix" evidence="10">
    <location>
        <begin position="4"/>
        <end position="46"/>
    </location>
</feature>
<feature type="domain" description="Cas12f1-like TNB" evidence="9">
    <location>
        <begin position="332"/>
        <end position="398"/>
    </location>
</feature>
<keyword evidence="5" id="KW-0862">Zinc</keyword>
<dbReference type="GO" id="GO:0004519">
    <property type="term" value="F:endonuclease activity"/>
    <property type="evidence" value="ECO:0007669"/>
    <property type="project" value="UniProtKB-KW"/>
</dbReference>
<dbReference type="RefSeq" id="WP_382371280.1">
    <property type="nucleotide sequence ID" value="NZ_JBHRZI010000011.1"/>
</dbReference>
<keyword evidence="11" id="KW-0378">Hydrolase</keyword>
<evidence type="ECO:0000256" key="7">
    <source>
        <dbReference type="ARBA" id="ARBA00023172"/>
    </source>
</evidence>
<accession>A0ABV8BPD9</accession>
<dbReference type="Pfam" id="PF12323">
    <property type="entry name" value="HTH_OrfB_IS605"/>
    <property type="match status" value="1"/>
</dbReference>
<gene>
    <name evidence="11" type="primary">tnpB</name>
    <name evidence="11" type="ORF">ACFOWZ_09715</name>
</gene>
<dbReference type="InterPro" id="IPR051399">
    <property type="entry name" value="RNA-guided_DNA_endo/Transpos"/>
</dbReference>
<evidence type="ECO:0000259" key="9">
    <source>
        <dbReference type="Pfam" id="PF07282"/>
    </source>
</evidence>
<evidence type="ECO:0000256" key="6">
    <source>
        <dbReference type="ARBA" id="ARBA00023125"/>
    </source>
</evidence>
<protein>
    <submittedName>
        <fullName evidence="11">IS607 family element RNA-guided endonuclease TnpB</fullName>
    </submittedName>
</protein>
<dbReference type="InterPro" id="IPR010095">
    <property type="entry name" value="Cas12f1-like_TNB"/>
</dbReference>
<evidence type="ECO:0000256" key="2">
    <source>
        <dbReference type="ARBA" id="ARBA00011044"/>
    </source>
</evidence>
<dbReference type="InterPro" id="IPR021027">
    <property type="entry name" value="Transposase_put_HTH"/>
</dbReference>
<proteinExistence type="inferred from homology"/>
<name>A0ABV8BPD9_9PSEU</name>
<evidence type="ECO:0000256" key="3">
    <source>
        <dbReference type="ARBA" id="ARBA00022578"/>
    </source>
</evidence>
<feature type="domain" description="Probable transposase IS891/IS1136/IS1341" evidence="8">
    <location>
        <begin position="196"/>
        <end position="319"/>
    </location>
</feature>
<dbReference type="InterPro" id="IPR001959">
    <property type="entry name" value="Transposase"/>
</dbReference>
<keyword evidence="12" id="KW-1185">Reference proteome</keyword>
<dbReference type="PANTHER" id="PTHR30405">
    <property type="entry name" value="TRANSPOSASE"/>
    <property type="match status" value="1"/>
</dbReference>
<evidence type="ECO:0000259" key="10">
    <source>
        <dbReference type="Pfam" id="PF12323"/>
    </source>
</evidence>
<organism evidence="11 12">
    <name type="scientific">Lentzea rhizosphaerae</name>
    <dbReference type="NCBI Taxonomy" id="2041025"/>
    <lineage>
        <taxon>Bacteria</taxon>
        <taxon>Bacillati</taxon>
        <taxon>Actinomycetota</taxon>
        <taxon>Actinomycetes</taxon>
        <taxon>Pseudonocardiales</taxon>
        <taxon>Pseudonocardiaceae</taxon>
        <taxon>Lentzea</taxon>
    </lineage>
</organism>
<evidence type="ECO:0000256" key="4">
    <source>
        <dbReference type="ARBA" id="ARBA00022723"/>
    </source>
</evidence>
<comment type="caution">
    <text evidence="11">The sequence shown here is derived from an EMBL/GenBank/DDBJ whole genome shotgun (WGS) entry which is preliminary data.</text>
</comment>
<evidence type="ECO:0000259" key="8">
    <source>
        <dbReference type="Pfam" id="PF01385"/>
    </source>
</evidence>
<dbReference type="NCBIfam" id="NF040570">
    <property type="entry name" value="guided_TnpB"/>
    <property type="match status" value="1"/>
</dbReference>
<keyword evidence="4" id="KW-0479">Metal-binding</keyword>
<evidence type="ECO:0000313" key="12">
    <source>
        <dbReference type="Proteomes" id="UP001595690"/>
    </source>
</evidence>
<dbReference type="Proteomes" id="UP001595690">
    <property type="component" value="Unassembled WGS sequence"/>
</dbReference>
<comment type="similarity">
    <text evidence="1">In the C-terminal section; belongs to the transposase 35 family.</text>
</comment>
<dbReference type="InterPro" id="IPR053470">
    <property type="entry name" value="RNA-guided_DNA_endonuclease"/>
</dbReference>
<keyword evidence="11" id="KW-0255">Endonuclease</keyword>
<keyword evidence="6" id="KW-0238">DNA-binding</keyword>
<comment type="similarity">
    <text evidence="2">In the N-terminal section; belongs to the transposase 2 family.</text>
</comment>
<keyword evidence="3" id="KW-0815">Transposition</keyword>
<dbReference type="NCBIfam" id="NF038280">
    <property type="entry name" value="IS607_TnpB"/>
    <property type="match status" value="1"/>
</dbReference>